<gene>
    <name evidence="2" type="ORF">GCM10015535_44130</name>
</gene>
<dbReference type="Gene3D" id="1.20.120.20">
    <property type="entry name" value="Apolipoprotein"/>
    <property type="match status" value="1"/>
</dbReference>
<evidence type="ECO:0008006" key="4">
    <source>
        <dbReference type="Google" id="ProtNLM"/>
    </source>
</evidence>
<dbReference type="EMBL" id="BMTF01000015">
    <property type="protein sequence ID" value="GGV89705.1"/>
    <property type="molecule type" value="Genomic_DNA"/>
</dbReference>
<organism evidence="2 3">
    <name type="scientific">Streptomyces gelaticus</name>
    <dbReference type="NCBI Taxonomy" id="285446"/>
    <lineage>
        <taxon>Bacteria</taxon>
        <taxon>Bacillati</taxon>
        <taxon>Actinomycetota</taxon>
        <taxon>Actinomycetes</taxon>
        <taxon>Kitasatosporales</taxon>
        <taxon>Streptomycetaceae</taxon>
        <taxon>Streptomyces</taxon>
    </lineage>
</organism>
<feature type="compositionally biased region" description="Basic and acidic residues" evidence="1">
    <location>
        <begin position="63"/>
        <end position="80"/>
    </location>
</feature>
<name>A0ABQ2W501_9ACTN</name>
<reference evidence="3" key="1">
    <citation type="journal article" date="2019" name="Int. J. Syst. Evol. Microbiol.">
        <title>The Global Catalogue of Microorganisms (GCM) 10K type strain sequencing project: providing services to taxonomists for standard genome sequencing and annotation.</title>
        <authorList>
            <consortium name="The Broad Institute Genomics Platform"/>
            <consortium name="The Broad Institute Genome Sequencing Center for Infectious Disease"/>
            <person name="Wu L."/>
            <person name="Ma J."/>
        </authorList>
    </citation>
    <scope>NUCLEOTIDE SEQUENCE [LARGE SCALE GENOMIC DNA]</scope>
    <source>
        <strain evidence="3">JCM 4376</strain>
    </source>
</reference>
<dbReference type="Proteomes" id="UP000660675">
    <property type="component" value="Unassembled WGS sequence"/>
</dbReference>
<evidence type="ECO:0000313" key="3">
    <source>
        <dbReference type="Proteomes" id="UP000660675"/>
    </source>
</evidence>
<evidence type="ECO:0000313" key="2">
    <source>
        <dbReference type="EMBL" id="GGV89705.1"/>
    </source>
</evidence>
<keyword evidence="3" id="KW-1185">Reference proteome</keyword>
<protein>
    <recommendedName>
        <fullName evidence="4">CsbD family protein</fullName>
    </recommendedName>
</protein>
<dbReference type="RefSeq" id="WP_189545484.1">
    <property type="nucleotide sequence ID" value="NZ_BMTF01000015.1"/>
</dbReference>
<proteinExistence type="predicted"/>
<comment type="caution">
    <text evidence="2">The sequence shown here is derived from an EMBL/GenBank/DDBJ whole genome shotgun (WGS) entry which is preliminary data.</text>
</comment>
<feature type="compositionally biased region" description="Basic and acidic residues" evidence="1">
    <location>
        <begin position="1"/>
        <end position="49"/>
    </location>
</feature>
<accession>A0ABQ2W501</accession>
<feature type="region of interest" description="Disordered" evidence="1">
    <location>
        <begin position="1"/>
        <end position="80"/>
    </location>
</feature>
<feature type="compositionally biased region" description="Polar residues" evidence="1">
    <location>
        <begin position="50"/>
        <end position="62"/>
    </location>
</feature>
<evidence type="ECO:0000256" key="1">
    <source>
        <dbReference type="SAM" id="MobiDB-lite"/>
    </source>
</evidence>
<sequence>MGIADQFKDKAQQLADQGKKKAGEGRTEGRERTRPEGQERMRTEGRERMQNVSERASKTSQQGRDKARGAADELRERRER</sequence>